<evidence type="ECO:0000256" key="7">
    <source>
        <dbReference type="ARBA" id="ARBA00022801"/>
    </source>
</evidence>
<keyword evidence="11" id="KW-1185">Reference proteome</keyword>
<dbReference type="GO" id="GO:0004180">
    <property type="term" value="F:carboxypeptidase activity"/>
    <property type="evidence" value="ECO:0007669"/>
    <property type="project" value="UniProtKB-KW"/>
</dbReference>
<comment type="caution">
    <text evidence="10">The sequence shown here is derived from an EMBL/GenBank/DDBJ whole genome shotgun (WGS) entry which is preliminary data.</text>
</comment>
<sequence length="413" mass="44111">MLNLARRYLQFLLLVLLAAGQAQAATAAAPTIPPGGPKGSLVIIGGALRGENAAVWKRIVELAGGPGARIAVFGSASASPDVAGKNNIEVLNSYGADAFFVPVAVKLEGSDYRIAANDQAIADAVRHADGAYFVGGNQARITEALRKKDGSSTRVLDALWAMYRNGGVIAGTSAGAAIMSETMFYDASSVLSTLKRGVADGMELSPGLGFVGKDVFVDQHLLVRGRFGRMLPAMLAKGYKTGLGIDENTSMIIHGNRDVEVLGYKGALLIDLSGATFTPGDFNVSNARLSYLDNGDRFNLQNGVFTPSPEKLANKLDPAKPYYRGPLFFADILGNTTVVDLMHRLIDSDQADAIGLTLGSPRDLQPELGFEFRFSRTKESIGYVSAISDMNSVFNIRLDVLPILIRQPLYQYK</sequence>
<dbReference type="EC" id="3.4.15.6" evidence="4"/>
<dbReference type="PANTHER" id="PTHR36175">
    <property type="entry name" value="CYANOPHYCINASE"/>
    <property type="match status" value="1"/>
</dbReference>
<dbReference type="InterPro" id="IPR011811">
    <property type="entry name" value="Peptidase_S51_cyanophycinase"/>
</dbReference>
<comment type="function">
    <text evidence="2">Exopeptidase that catalyzes the hydrolytic cleavage of multi-L-arginyl-poly-L-aspartic acid (cyanophycin; a water-insoluble reserve polymer) into aspartate-arginine dipeptides.</text>
</comment>
<evidence type="ECO:0000313" key="11">
    <source>
        <dbReference type="Proteomes" id="UP000785613"/>
    </source>
</evidence>
<evidence type="ECO:0000256" key="2">
    <source>
        <dbReference type="ARBA" id="ARBA00002039"/>
    </source>
</evidence>
<reference evidence="10 11" key="1">
    <citation type="submission" date="2019-09" db="EMBL/GenBank/DDBJ databases">
        <title>Taxonomy of Antarctic Massilia spp.: description of Massilia rubra sp. nov., Massilia aquatica sp. nov., Massilia mucilaginosa sp. nov., Massilia frigida sp. nov. isolated from streams, lakes and regoliths.</title>
        <authorList>
            <person name="Holochova P."/>
            <person name="Sedlacek I."/>
            <person name="Kralova S."/>
            <person name="Maslanova I."/>
            <person name="Busse H.-J."/>
            <person name="Stankova E."/>
            <person name="Vrbovska V."/>
            <person name="Kovarovic V."/>
            <person name="Bartak M."/>
            <person name="Svec P."/>
            <person name="Pantucek R."/>
        </authorList>
    </citation>
    <scope>NUCLEOTIDE SEQUENCE [LARGE SCALE GENOMIC DNA]</scope>
    <source>
        <strain evidence="10 11">CCM 8692</strain>
    </source>
</reference>
<evidence type="ECO:0000256" key="6">
    <source>
        <dbReference type="ARBA" id="ARBA00022670"/>
    </source>
</evidence>
<organism evidence="10 11">
    <name type="scientific">Massilia rubra</name>
    <dbReference type="NCBI Taxonomy" id="2607910"/>
    <lineage>
        <taxon>Bacteria</taxon>
        <taxon>Pseudomonadati</taxon>
        <taxon>Pseudomonadota</taxon>
        <taxon>Betaproteobacteria</taxon>
        <taxon>Burkholderiales</taxon>
        <taxon>Oxalobacteraceae</taxon>
        <taxon>Telluria group</taxon>
        <taxon>Massilia</taxon>
    </lineage>
</organism>
<dbReference type="InterPro" id="IPR029062">
    <property type="entry name" value="Class_I_gatase-like"/>
</dbReference>
<dbReference type="CDD" id="cd03145">
    <property type="entry name" value="GAT1_cyanophycinase"/>
    <property type="match status" value="1"/>
</dbReference>
<dbReference type="Pfam" id="PF03575">
    <property type="entry name" value="Peptidase_S51"/>
    <property type="match status" value="1"/>
</dbReference>
<keyword evidence="7 10" id="KW-0378">Hydrolase</keyword>
<gene>
    <name evidence="10" type="ORF">F0185_31645</name>
</gene>
<evidence type="ECO:0000256" key="4">
    <source>
        <dbReference type="ARBA" id="ARBA00013115"/>
    </source>
</evidence>
<dbReference type="GO" id="GO:0008241">
    <property type="term" value="F:peptidyl-dipeptidase activity"/>
    <property type="evidence" value="ECO:0007669"/>
    <property type="project" value="UniProtKB-EC"/>
</dbReference>
<dbReference type="NCBIfam" id="TIGR02069">
    <property type="entry name" value="cyanophycinase"/>
    <property type="match status" value="1"/>
</dbReference>
<dbReference type="PANTHER" id="PTHR36175:SF1">
    <property type="entry name" value="CYANOPHYCINASE"/>
    <property type="match status" value="1"/>
</dbReference>
<accession>A0ABX0M1M6</accession>
<evidence type="ECO:0000256" key="3">
    <source>
        <dbReference type="ARBA" id="ARBA00006534"/>
    </source>
</evidence>
<dbReference type="Proteomes" id="UP000785613">
    <property type="component" value="Unassembled WGS sequence"/>
</dbReference>
<keyword evidence="6" id="KW-0645">Protease</keyword>
<feature type="signal peptide" evidence="9">
    <location>
        <begin position="1"/>
        <end position="24"/>
    </location>
</feature>
<protein>
    <recommendedName>
        <fullName evidence="5">Cyanophycinase</fullName>
        <ecNumber evidence="4">3.4.15.6</ecNumber>
    </recommendedName>
</protein>
<keyword evidence="8" id="KW-0720">Serine protease</keyword>
<name>A0ABX0M1M6_9BURK</name>
<dbReference type="InterPro" id="IPR005320">
    <property type="entry name" value="Peptidase_S51"/>
</dbReference>
<dbReference type="SUPFAM" id="SSF52317">
    <property type="entry name" value="Class I glutamine amidotransferase-like"/>
    <property type="match status" value="1"/>
</dbReference>
<feature type="chain" id="PRO_5046010578" description="Cyanophycinase" evidence="9">
    <location>
        <begin position="25"/>
        <end position="413"/>
    </location>
</feature>
<keyword evidence="9" id="KW-0732">Signal</keyword>
<comment type="catalytic activity">
    <reaction evidence="1">
        <text>[L-4-(L-arginin-2-N-yl)aspartate](n) + H2O = [L-4-(L-arginin-2-N-yl)aspartate](n-1) + L-4-(L-arginin-2-N-yl)aspartate</text>
        <dbReference type="Rhea" id="RHEA:12845"/>
        <dbReference type="Rhea" id="RHEA-COMP:13728"/>
        <dbReference type="Rhea" id="RHEA-COMP:13734"/>
        <dbReference type="ChEBI" id="CHEBI:15377"/>
        <dbReference type="ChEBI" id="CHEBI:137986"/>
        <dbReference type="ChEBI" id="CHEBI:137991"/>
        <dbReference type="EC" id="3.4.15.6"/>
    </reaction>
</comment>
<comment type="similarity">
    <text evidence="3">Belongs to the peptidase S51 family.</text>
</comment>
<evidence type="ECO:0000256" key="5">
    <source>
        <dbReference type="ARBA" id="ARBA00015719"/>
    </source>
</evidence>
<evidence type="ECO:0000256" key="1">
    <source>
        <dbReference type="ARBA" id="ARBA00001092"/>
    </source>
</evidence>
<proteinExistence type="inferred from homology"/>
<evidence type="ECO:0000256" key="9">
    <source>
        <dbReference type="SAM" id="SignalP"/>
    </source>
</evidence>
<dbReference type="Gene3D" id="3.40.50.880">
    <property type="match status" value="1"/>
</dbReference>
<dbReference type="EMBL" id="VUYU01000040">
    <property type="protein sequence ID" value="NHZ38107.1"/>
    <property type="molecule type" value="Genomic_DNA"/>
</dbReference>
<keyword evidence="10" id="KW-0121">Carboxypeptidase</keyword>
<evidence type="ECO:0000256" key="8">
    <source>
        <dbReference type="ARBA" id="ARBA00022825"/>
    </source>
</evidence>
<evidence type="ECO:0000313" key="10">
    <source>
        <dbReference type="EMBL" id="NHZ38107.1"/>
    </source>
</evidence>